<organism evidence="1 2">
    <name type="scientific">Araneus ventricosus</name>
    <name type="common">Orbweaver spider</name>
    <name type="synonym">Epeira ventricosa</name>
    <dbReference type="NCBI Taxonomy" id="182803"/>
    <lineage>
        <taxon>Eukaryota</taxon>
        <taxon>Metazoa</taxon>
        <taxon>Ecdysozoa</taxon>
        <taxon>Arthropoda</taxon>
        <taxon>Chelicerata</taxon>
        <taxon>Arachnida</taxon>
        <taxon>Araneae</taxon>
        <taxon>Araneomorphae</taxon>
        <taxon>Entelegynae</taxon>
        <taxon>Araneoidea</taxon>
        <taxon>Araneidae</taxon>
        <taxon>Araneus</taxon>
    </lineage>
</organism>
<dbReference type="AlphaFoldDB" id="A0A4Y2M5L2"/>
<proteinExistence type="predicted"/>
<name>A0A4Y2M5L2_ARAVE</name>
<accession>A0A4Y2M5L2</accession>
<protein>
    <submittedName>
        <fullName evidence="1">Uncharacterized protein</fullName>
    </submittedName>
</protein>
<sequence>MAASSSDQSDEIYRSIFQGTNLHRFTYIFNELTPRVKQQWTFREDFDTECQVLPTSWFCEILYQEVADANTVTVPFTLKRTDSASSSVNVRVFPFIYDDAGKYFCLSQKIEREGIHAGDVIELSLTKHFRYAGKKSYANFTPFVYLIIEVISCHSTDMQQA</sequence>
<comment type="caution">
    <text evidence="1">The sequence shown here is derived from an EMBL/GenBank/DDBJ whole genome shotgun (WGS) entry which is preliminary data.</text>
</comment>
<dbReference type="Proteomes" id="UP000499080">
    <property type="component" value="Unassembled WGS sequence"/>
</dbReference>
<reference evidence="1 2" key="1">
    <citation type="journal article" date="2019" name="Sci. Rep.">
        <title>Orb-weaving spider Araneus ventricosus genome elucidates the spidroin gene catalogue.</title>
        <authorList>
            <person name="Kono N."/>
            <person name="Nakamura H."/>
            <person name="Ohtoshi R."/>
            <person name="Moran D.A.P."/>
            <person name="Shinohara A."/>
            <person name="Yoshida Y."/>
            <person name="Fujiwara M."/>
            <person name="Mori M."/>
            <person name="Tomita M."/>
            <person name="Arakawa K."/>
        </authorList>
    </citation>
    <scope>NUCLEOTIDE SEQUENCE [LARGE SCALE GENOMIC DNA]</scope>
</reference>
<evidence type="ECO:0000313" key="2">
    <source>
        <dbReference type="Proteomes" id="UP000499080"/>
    </source>
</evidence>
<dbReference type="EMBL" id="BGPR01006772">
    <property type="protein sequence ID" value="GBN21733.1"/>
    <property type="molecule type" value="Genomic_DNA"/>
</dbReference>
<keyword evidence="2" id="KW-1185">Reference proteome</keyword>
<evidence type="ECO:0000313" key="1">
    <source>
        <dbReference type="EMBL" id="GBN21733.1"/>
    </source>
</evidence>
<gene>
    <name evidence="1" type="ORF">AVEN_171317_1</name>
</gene>